<dbReference type="PANTHER" id="PTHR21683:SF3">
    <property type="entry name" value="CILIA AND FLAGELLA ASSOCIATED PROTEIN 100"/>
    <property type="match status" value="1"/>
</dbReference>
<feature type="signal peptide" evidence="4">
    <location>
        <begin position="1"/>
        <end position="24"/>
    </location>
</feature>
<keyword evidence="4" id="KW-0732">Signal</keyword>
<proteinExistence type="predicted"/>
<accession>A0A3P9BCL7</accession>
<evidence type="ECO:0000259" key="5">
    <source>
        <dbReference type="Pfam" id="PF13863"/>
    </source>
</evidence>
<dbReference type="GO" id="GO:0005856">
    <property type="term" value="C:cytoskeleton"/>
    <property type="evidence" value="ECO:0007669"/>
    <property type="project" value="UniProtKB-ARBA"/>
</dbReference>
<feature type="compositionally biased region" description="Basic and acidic residues" evidence="3">
    <location>
        <begin position="287"/>
        <end position="297"/>
    </location>
</feature>
<feature type="chain" id="PRO_5018075881" description="DUF4200 domain-containing protein" evidence="4">
    <location>
        <begin position="25"/>
        <end position="484"/>
    </location>
</feature>
<evidence type="ECO:0000313" key="7">
    <source>
        <dbReference type="Proteomes" id="UP000265160"/>
    </source>
</evidence>
<dbReference type="Proteomes" id="UP000265160">
    <property type="component" value="LG2"/>
</dbReference>
<dbReference type="GeneTree" id="ENSGT00940000167349"/>
<reference evidence="6" key="3">
    <citation type="submission" date="2025-09" db="UniProtKB">
        <authorList>
            <consortium name="Ensembl"/>
        </authorList>
    </citation>
    <scope>IDENTIFICATION</scope>
</reference>
<evidence type="ECO:0000256" key="1">
    <source>
        <dbReference type="ARBA" id="ARBA00023054"/>
    </source>
</evidence>
<feature type="coiled-coil region" evidence="2">
    <location>
        <begin position="120"/>
        <end position="193"/>
    </location>
</feature>
<keyword evidence="7" id="KW-1185">Reference proteome</keyword>
<reference evidence="6 7" key="1">
    <citation type="journal article" date="2014" name="Nature">
        <title>The genomic substrate for adaptive radiation in African cichlid fish.</title>
        <authorList>
            <person name="Brawand D."/>
            <person name="Wagner C.E."/>
            <person name="Li Y.I."/>
            <person name="Malinsky M."/>
            <person name="Keller I."/>
            <person name="Fan S."/>
            <person name="Simakov O."/>
            <person name="Ng A.Y."/>
            <person name="Lim Z.W."/>
            <person name="Bezault E."/>
            <person name="Turner-Maier J."/>
            <person name="Johnson J."/>
            <person name="Alcazar R."/>
            <person name="Noh H.J."/>
            <person name="Russell P."/>
            <person name="Aken B."/>
            <person name="Alfoldi J."/>
            <person name="Amemiya C."/>
            <person name="Azzouzi N."/>
            <person name="Baroiller J.F."/>
            <person name="Barloy-Hubler F."/>
            <person name="Berlin A."/>
            <person name="Bloomquist R."/>
            <person name="Carleton K.L."/>
            <person name="Conte M.A."/>
            <person name="D'Cotta H."/>
            <person name="Eshel O."/>
            <person name="Gaffney L."/>
            <person name="Galibert F."/>
            <person name="Gante H.F."/>
            <person name="Gnerre S."/>
            <person name="Greuter L."/>
            <person name="Guyon R."/>
            <person name="Haddad N.S."/>
            <person name="Haerty W."/>
            <person name="Harris R.M."/>
            <person name="Hofmann H.A."/>
            <person name="Hourlier T."/>
            <person name="Hulata G."/>
            <person name="Jaffe D.B."/>
            <person name="Lara M."/>
            <person name="Lee A.P."/>
            <person name="MacCallum I."/>
            <person name="Mwaiko S."/>
            <person name="Nikaido M."/>
            <person name="Nishihara H."/>
            <person name="Ozouf-Costaz C."/>
            <person name="Penman D.J."/>
            <person name="Przybylski D."/>
            <person name="Rakotomanga M."/>
            <person name="Renn S.C.P."/>
            <person name="Ribeiro F.J."/>
            <person name="Ron M."/>
            <person name="Salzburger W."/>
            <person name="Sanchez-Pulido L."/>
            <person name="Santos M.E."/>
            <person name="Searle S."/>
            <person name="Sharpe T."/>
            <person name="Swofford R."/>
            <person name="Tan F.J."/>
            <person name="Williams L."/>
            <person name="Young S."/>
            <person name="Yin S."/>
            <person name="Okada N."/>
            <person name="Kocher T.D."/>
            <person name="Miska E.A."/>
            <person name="Lander E.S."/>
            <person name="Venkatesh B."/>
            <person name="Fernald R.D."/>
            <person name="Meyer A."/>
            <person name="Ponting C.P."/>
            <person name="Streelman J.T."/>
            <person name="Lindblad-Toh K."/>
            <person name="Seehausen O."/>
            <person name="Di Palma F."/>
        </authorList>
    </citation>
    <scope>NUCLEOTIDE SEQUENCE</scope>
</reference>
<dbReference type="Pfam" id="PF13863">
    <property type="entry name" value="DUF4200"/>
    <property type="match status" value="1"/>
</dbReference>
<keyword evidence="1 2" id="KW-0175">Coiled coil</keyword>
<evidence type="ECO:0000256" key="2">
    <source>
        <dbReference type="SAM" id="Coils"/>
    </source>
</evidence>
<dbReference type="InterPro" id="IPR025252">
    <property type="entry name" value="DUF4200"/>
</dbReference>
<evidence type="ECO:0000256" key="4">
    <source>
        <dbReference type="SAM" id="SignalP"/>
    </source>
</evidence>
<dbReference type="PANTHER" id="PTHR21683">
    <property type="entry name" value="COILED-COIL DOMAIN-CONTAINING PROTEIN 42 LIKE-2-LIKE-RELATED"/>
    <property type="match status" value="1"/>
</dbReference>
<dbReference type="Ensembl" id="ENSMZET00005007822.1">
    <property type="protein sequence ID" value="ENSMZEP00005007506.1"/>
    <property type="gene ID" value="ENSMZEG00005005725.1"/>
</dbReference>
<evidence type="ECO:0000256" key="3">
    <source>
        <dbReference type="SAM" id="MobiDB-lite"/>
    </source>
</evidence>
<feature type="region of interest" description="Disordered" evidence="3">
    <location>
        <begin position="271"/>
        <end position="299"/>
    </location>
</feature>
<feature type="region of interest" description="Disordered" evidence="3">
    <location>
        <begin position="51"/>
        <end position="87"/>
    </location>
</feature>
<name>A0A3P9BCL7_9CICH</name>
<dbReference type="InterPro" id="IPR051147">
    <property type="entry name" value="CFAP_domain-containing"/>
</dbReference>
<reference evidence="6" key="2">
    <citation type="submission" date="2025-08" db="UniProtKB">
        <authorList>
            <consortium name="Ensembl"/>
        </authorList>
    </citation>
    <scope>IDENTIFICATION</scope>
</reference>
<dbReference type="STRING" id="106582.ENSMZEP00005007506"/>
<protein>
    <recommendedName>
        <fullName evidence="5">DUF4200 domain-containing protein</fullName>
    </recommendedName>
</protein>
<feature type="domain" description="DUF4200" evidence="5">
    <location>
        <begin position="112"/>
        <end position="216"/>
    </location>
</feature>
<sequence>MDLCCVKVMLLFALCAQEMRKFLALPIDEKTTHAARVTAKLKNELVGEVEDEAEEEKKGGNEKMTNLKPIKSRTVPPKQTSGGRMKQGKWKRSRKFKIYVNRYDQFNMLFLSVMTKRSEILRMDEAIAKEEKLLKHLERSIERDNVRFEEFLRENEKKSVEARTLYEQEARSTQEKNNEIRRLTAEILTIKSELASFEEILVDYKSYKDLLFKLSPPEWQKAQRPKVMSCKALSFHSWLCLIFLHIHCLCHSFDVVLNVVVKHLGAPSIHPLSETSHPRCKPSQPVQEKRENERPADEPELYFTDPQQLLDLMTELTEQNLSLIQNSTRVEETLEQLQQSLKTTKKNQLERKVLLHVSLNTQDQVTQNTPLHQAALGDFYRPRNHFAYPQDVLLDALSEKVAEVHRSCMDDRMTKLNTLEKLTNIEKRLSLLLQSLESIPEEKLELMKKIKDSERRTRYCVPQWLNVPPSAHLAIEFFTCKKKT</sequence>
<dbReference type="AlphaFoldDB" id="A0A3P9BCL7"/>
<organism evidence="6 7">
    <name type="scientific">Maylandia zebra</name>
    <name type="common">zebra mbuna</name>
    <dbReference type="NCBI Taxonomy" id="106582"/>
    <lineage>
        <taxon>Eukaryota</taxon>
        <taxon>Metazoa</taxon>
        <taxon>Chordata</taxon>
        <taxon>Craniata</taxon>
        <taxon>Vertebrata</taxon>
        <taxon>Euteleostomi</taxon>
        <taxon>Actinopterygii</taxon>
        <taxon>Neopterygii</taxon>
        <taxon>Teleostei</taxon>
        <taxon>Neoteleostei</taxon>
        <taxon>Acanthomorphata</taxon>
        <taxon>Ovalentaria</taxon>
        <taxon>Cichlomorphae</taxon>
        <taxon>Cichliformes</taxon>
        <taxon>Cichlidae</taxon>
        <taxon>African cichlids</taxon>
        <taxon>Pseudocrenilabrinae</taxon>
        <taxon>Haplochromini</taxon>
        <taxon>Maylandia</taxon>
        <taxon>Maylandia zebra complex</taxon>
    </lineage>
</organism>
<evidence type="ECO:0000313" key="6">
    <source>
        <dbReference type="Ensembl" id="ENSMZEP00005007506.1"/>
    </source>
</evidence>